<dbReference type="Pfam" id="PF02776">
    <property type="entry name" value="TPP_enzyme_N"/>
    <property type="match status" value="1"/>
</dbReference>
<dbReference type="GO" id="GO:0005948">
    <property type="term" value="C:acetolactate synthase complex"/>
    <property type="evidence" value="ECO:0007669"/>
    <property type="project" value="TreeGrafter"/>
</dbReference>
<dbReference type="PANTHER" id="PTHR18968">
    <property type="entry name" value="THIAMINE PYROPHOSPHATE ENZYMES"/>
    <property type="match status" value="1"/>
</dbReference>
<keyword evidence="9" id="KW-1185">Reference proteome</keyword>
<feature type="region of interest" description="Disordered" evidence="4">
    <location>
        <begin position="365"/>
        <end position="384"/>
    </location>
</feature>
<evidence type="ECO:0000259" key="5">
    <source>
        <dbReference type="Pfam" id="PF00205"/>
    </source>
</evidence>
<dbReference type="Gene3D" id="3.40.50.970">
    <property type="match status" value="2"/>
</dbReference>
<dbReference type="SUPFAM" id="SSF52467">
    <property type="entry name" value="DHS-like NAD/FAD-binding domain"/>
    <property type="match status" value="1"/>
</dbReference>
<dbReference type="GO" id="GO:0009099">
    <property type="term" value="P:L-valine biosynthetic process"/>
    <property type="evidence" value="ECO:0007669"/>
    <property type="project" value="TreeGrafter"/>
</dbReference>
<dbReference type="OrthoDB" id="2443624at2"/>
<protein>
    <submittedName>
        <fullName evidence="8">Thiamine pyrophosphate-dependent acetolactate synthase large subunit-like protein</fullName>
    </submittedName>
</protein>
<dbReference type="InterPro" id="IPR045229">
    <property type="entry name" value="TPP_enz"/>
</dbReference>
<keyword evidence="2 3" id="KW-0786">Thiamine pyrophosphate</keyword>
<sequence>MTTTDDVPAHPAPPTGRTPRWGSDAVVDLLQHAGIPYIALNPGASFRGLHDSLVNYAGDAGPHLLLCLHEEHAVAIAHGWAKVTGEPMAVALHSNVGLMHATMALYNAWCDRVPMLVIGATGPLDAAERRPWIDWIHTAADQPALVRNFVKWDDTPTSVPASLESLARAWDITRTAPTAPTYVVLDSAVQEQQLTHLPAPPRITRGRAADQPTASADSIARAAAALARATSPVVLLGPGRRDDTAWTNRIKLAEALGARVITDLKAGSTFPTRHPAHVPGPGFFLGEPARQALHDADAILALGWIDLAGTLAQAEAPGSAAVVSATLEPLLANGWSKDHQGRAPTDVWLPAEPDTAVADLLTHLPPGPRTPWTPRPAPVPATKTGPIDLPRLAATLRSALTGVDTTLIRLPLGWDGDSWDFEHPLDYLGYDGGGGIGSGPGMTVGAALALRGTGRLPVAVLGDGDYLMGVQAIWTAVNQHVPALIVVANNRSYFNDEVHQEKVALVRDRDVSRKWVGQRIADPAPDLAGLARAQGAAGYGPITGQEQLADTLRTAVHDARAGATVVVDVVVETGYAPAMAAALTREDQADKAERNR</sequence>
<dbReference type="GO" id="GO:0050660">
    <property type="term" value="F:flavin adenine dinucleotide binding"/>
    <property type="evidence" value="ECO:0007669"/>
    <property type="project" value="TreeGrafter"/>
</dbReference>
<dbReference type="InterPro" id="IPR029061">
    <property type="entry name" value="THDP-binding"/>
</dbReference>
<dbReference type="Pfam" id="PF02775">
    <property type="entry name" value="TPP_enzyme_C"/>
    <property type="match status" value="1"/>
</dbReference>
<name>A0A2T0MMN2_9ACTN</name>
<dbReference type="GO" id="GO:0030976">
    <property type="term" value="F:thiamine pyrophosphate binding"/>
    <property type="evidence" value="ECO:0007669"/>
    <property type="project" value="InterPro"/>
</dbReference>
<dbReference type="RefSeq" id="WP_106248676.1">
    <property type="nucleotide sequence ID" value="NZ_PVNG01000021.1"/>
</dbReference>
<comment type="similarity">
    <text evidence="1 3">Belongs to the TPP enzyme family.</text>
</comment>
<dbReference type="Pfam" id="PF00205">
    <property type="entry name" value="TPP_enzyme_M"/>
    <property type="match status" value="1"/>
</dbReference>
<feature type="region of interest" description="Disordered" evidence="4">
    <location>
        <begin position="1"/>
        <end position="21"/>
    </location>
</feature>
<dbReference type="SUPFAM" id="SSF52518">
    <property type="entry name" value="Thiamin diphosphate-binding fold (THDP-binding)"/>
    <property type="match status" value="2"/>
</dbReference>
<evidence type="ECO:0000256" key="2">
    <source>
        <dbReference type="ARBA" id="ARBA00023052"/>
    </source>
</evidence>
<dbReference type="GO" id="GO:0009097">
    <property type="term" value="P:isoleucine biosynthetic process"/>
    <property type="evidence" value="ECO:0007669"/>
    <property type="project" value="TreeGrafter"/>
</dbReference>
<reference evidence="8 9" key="1">
    <citation type="submission" date="2018-03" db="EMBL/GenBank/DDBJ databases">
        <title>Genomic Encyclopedia of Type Strains, Phase III (KMG-III): the genomes of soil and plant-associated and newly described type strains.</title>
        <authorList>
            <person name="Whitman W."/>
        </authorList>
    </citation>
    <scope>NUCLEOTIDE SEQUENCE [LARGE SCALE GENOMIC DNA]</scope>
    <source>
        <strain evidence="8 9">CGMCC 4.7104</strain>
    </source>
</reference>
<organism evidence="8 9">
    <name type="scientific">Nonomuraea fuscirosea</name>
    <dbReference type="NCBI Taxonomy" id="1291556"/>
    <lineage>
        <taxon>Bacteria</taxon>
        <taxon>Bacillati</taxon>
        <taxon>Actinomycetota</taxon>
        <taxon>Actinomycetes</taxon>
        <taxon>Streptosporangiales</taxon>
        <taxon>Streptosporangiaceae</taxon>
        <taxon>Nonomuraea</taxon>
    </lineage>
</organism>
<dbReference type="EMBL" id="PVNG01000021">
    <property type="protein sequence ID" value="PRX59090.1"/>
    <property type="molecule type" value="Genomic_DNA"/>
</dbReference>
<dbReference type="InterPro" id="IPR012000">
    <property type="entry name" value="Thiamin_PyroP_enz_cen_dom"/>
</dbReference>
<feature type="domain" description="Thiamine pyrophosphate enzyme central" evidence="5">
    <location>
        <begin position="219"/>
        <end position="303"/>
    </location>
</feature>
<evidence type="ECO:0000256" key="3">
    <source>
        <dbReference type="RuleBase" id="RU362132"/>
    </source>
</evidence>
<evidence type="ECO:0000313" key="8">
    <source>
        <dbReference type="EMBL" id="PRX59090.1"/>
    </source>
</evidence>
<evidence type="ECO:0000256" key="1">
    <source>
        <dbReference type="ARBA" id="ARBA00007812"/>
    </source>
</evidence>
<dbReference type="AlphaFoldDB" id="A0A2T0MMN2"/>
<accession>A0A2T0MMN2</accession>
<evidence type="ECO:0000313" key="9">
    <source>
        <dbReference type="Proteomes" id="UP000238312"/>
    </source>
</evidence>
<dbReference type="InterPro" id="IPR029035">
    <property type="entry name" value="DHS-like_NAD/FAD-binding_dom"/>
</dbReference>
<feature type="compositionally biased region" description="Pro residues" evidence="4">
    <location>
        <begin position="365"/>
        <end position="379"/>
    </location>
</feature>
<evidence type="ECO:0000259" key="7">
    <source>
        <dbReference type="Pfam" id="PF02776"/>
    </source>
</evidence>
<gene>
    <name evidence="8" type="ORF">B0I32_121194</name>
</gene>
<evidence type="ECO:0000259" key="6">
    <source>
        <dbReference type="Pfam" id="PF02775"/>
    </source>
</evidence>
<dbReference type="GO" id="GO:0003984">
    <property type="term" value="F:acetolactate synthase activity"/>
    <property type="evidence" value="ECO:0007669"/>
    <property type="project" value="TreeGrafter"/>
</dbReference>
<dbReference type="Proteomes" id="UP000238312">
    <property type="component" value="Unassembled WGS sequence"/>
</dbReference>
<feature type="domain" description="Thiamine pyrophosphate enzyme N-terminal TPP-binding" evidence="7">
    <location>
        <begin position="21"/>
        <end position="128"/>
    </location>
</feature>
<dbReference type="InterPro" id="IPR012001">
    <property type="entry name" value="Thiamin_PyroP_enz_TPP-bd_dom"/>
</dbReference>
<proteinExistence type="inferred from homology"/>
<comment type="caution">
    <text evidence="8">The sequence shown here is derived from an EMBL/GenBank/DDBJ whole genome shotgun (WGS) entry which is preliminary data.</text>
</comment>
<evidence type="ECO:0000256" key="4">
    <source>
        <dbReference type="SAM" id="MobiDB-lite"/>
    </source>
</evidence>
<dbReference type="CDD" id="cd07035">
    <property type="entry name" value="TPP_PYR_POX_like"/>
    <property type="match status" value="1"/>
</dbReference>
<dbReference type="PANTHER" id="PTHR18968:SF13">
    <property type="entry name" value="ACETOLACTATE SYNTHASE CATALYTIC SUBUNIT, MITOCHONDRIAL"/>
    <property type="match status" value="1"/>
</dbReference>
<dbReference type="InterPro" id="IPR011766">
    <property type="entry name" value="TPP_enzyme_TPP-bd"/>
</dbReference>
<dbReference type="GO" id="GO:0000287">
    <property type="term" value="F:magnesium ion binding"/>
    <property type="evidence" value="ECO:0007669"/>
    <property type="project" value="InterPro"/>
</dbReference>
<feature type="domain" description="Thiamine pyrophosphate enzyme TPP-binding" evidence="6">
    <location>
        <begin position="419"/>
        <end position="568"/>
    </location>
</feature>
<dbReference type="Gene3D" id="3.40.50.1220">
    <property type="entry name" value="TPP-binding domain"/>
    <property type="match status" value="1"/>
</dbReference>